<comment type="caution">
    <text evidence="2">The sequence shown here is derived from an EMBL/GenBank/DDBJ whole genome shotgun (WGS) entry which is preliminary data.</text>
</comment>
<feature type="compositionally biased region" description="Polar residues" evidence="1">
    <location>
        <begin position="121"/>
        <end position="131"/>
    </location>
</feature>
<name>A0A0F8YHE2_9ZZZZ</name>
<dbReference type="EMBL" id="LAZR01056923">
    <property type="protein sequence ID" value="KKK73140.1"/>
    <property type="molecule type" value="Genomic_DNA"/>
</dbReference>
<sequence length="141" mass="16197">LESIFTQKPLSPRRLRSSLQRPLAVGKHGPGTTTVRDYLEQPANERALKDRAAFKRGDCLWWRYTWPLHKELYHRPRLVCPYRTGHNRFVVVEDFRLITLTDTTVAFKHVGQVRRLVESVHPNTADSSTDNAAGVTQHVPS</sequence>
<feature type="region of interest" description="Disordered" evidence="1">
    <location>
        <begin position="121"/>
        <end position="141"/>
    </location>
</feature>
<evidence type="ECO:0000313" key="2">
    <source>
        <dbReference type="EMBL" id="KKK73140.1"/>
    </source>
</evidence>
<dbReference type="AlphaFoldDB" id="A0A0F8YHE2"/>
<gene>
    <name evidence="2" type="ORF">LCGC14_2896810</name>
</gene>
<proteinExistence type="predicted"/>
<reference evidence="2" key="1">
    <citation type="journal article" date="2015" name="Nature">
        <title>Complex archaea that bridge the gap between prokaryotes and eukaryotes.</title>
        <authorList>
            <person name="Spang A."/>
            <person name="Saw J.H."/>
            <person name="Jorgensen S.L."/>
            <person name="Zaremba-Niedzwiedzka K."/>
            <person name="Martijn J."/>
            <person name="Lind A.E."/>
            <person name="van Eijk R."/>
            <person name="Schleper C."/>
            <person name="Guy L."/>
            <person name="Ettema T.J."/>
        </authorList>
    </citation>
    <scope>NUCLEOTIDE SEQUENCE</scope>
</reference>
<organism evidence="2">
    <name type="scientific">marine sediment metagenome</name>
    <dbReference type="NCBI Taxonomy" id="412755"/>
    <lineage>
        <taxon>unclassified sequences</taxon>
        <taxon>metagenomes</taxon>
        <taxon>ecological metagenomes</taxon>
    </lineage>
</organism>
<accession>A0A0F8YHE2</accession>
<evidence type="ECO:0000256" key="1">
    <source>
        <dbReference type="SAM" id="MobiDB-lite"/>
    </source>
</evidence>
<protein>
    <submittedName>
        <fullName evidence="2">Uncharacterized protein</fullName>
    </submittedName>
</protein>
<feature type="non-terminal residue" evidence="2">
    <location>
        <position position="1"/>
    </location>
</feature>